<dbReference type="GeneID" id="94491034"/>
<keyword evidence="3" id="KW-1185">Reference proteome</keyword>
<proteinExistence type="predicted"/>
<organism evidence="2 3">
    <name type="scientific">Paenibacillus alvei</name>
    <name type="common">Bacillus alvei</name>
    <dbReference type="NCBI Taxonomy" id="44250"/>
    <lineage>
        <taxon>Bacteria</taxon>
        <taxon>Bacillati</taxon>
        <taxon>Bacillota</taxon>
        <taxon>Bacilli</taxon>
        <taxon>Bacillales</taxon>
        <taxon>Paenibacillaceae</taxon>
        <taxon>Paenibacillus</taxon>
    </lineage>
</organism>
<evidence type="ECO:0000259" key="1">
    <source>
        <dbReference type="PROSITE" id="PS50943"/>
    </source>
</evidence>
<dbReference type="EMBL" id="JAMDNP010000008">
    <property type="protein sequence ID" value="MCY9760033.1"/>
    <property type="molecule type" value="Genomic_DNA"/>
</dbReference>
<reference evidence="2 3" key="1">
    <citation type="submission" date="2022-05" db="EMBL/GenBank/DDBJ databases">
        <title>Genome Sequencing of Bee-Associated Microbes.</title>
        <authorList>
            <person name="Dunlap C."/>
        </authorList>
    </citation>
    <scope>NUCLEOTIDE SEQUENCE [LARGE SCALE GENOMIC DNA]</scope>
    <source>
        <strain evidence="2 3">NRRL B-04010</strain>
    </source>
</reference>
<evidence type="ECO:0000313" key="2">
    <source>
        <dbReference type="EMBL" id="MCY9760033.1"/>
    </source>
</evidence>
<dbReference type="PROSITE" id="PS50943">
    <property type="entry name" value="HTH_CROC1"/>
    <property type="match status" value="1"/>
</dbReference>
<sequence length="70" mass="7833">MKKRQLSPLGVIIKTRLMEMGKTQYQLACEIGTSSNYIYLILVGERSGKTYIPKIAEALGMDSHELSRTA</sequence>
<evidence type="ECO:0000313" key="3">
    <source>
        <dbReference type="Proteomes" id="UP001527181"/>
    </source>
</evidence>
<feature type="domain" description="HTH cro/C1-type" evidence="1">
    <location>
        <begin position="13"/>
        <end position="66"/>
    </location>
</feature>
<dbReference type="InterPro" id="IPR001387">
    <property type="entry name" value="Cro/C1-type_HTH"/>
</dbReference>
<gene>
    <name evidence="2" type="ORF">M5X12_05500</name>
</gene>
<dbReference type="Proteomes" id="UP001527181">
    <property type="component" value="Unassembled WGS sequence"/>
</dbReference>
<protein>
    <submittedName>
        <fullName evidence="2">Helix-turn-helix domain-containing protein</fullName>
    </submittedName>
</protein>
<dbReference type="RefSeq" id="WP_005549535.1">
    <property type="nucleotide sequence ID" value="NZ_JAMDLX010000160.1"/>
</dbReference>
<accession>A0ABT4GTX8</accession>
<comment type="caution">
    <text evidence="2">The sequence shown here is derived from an EMBL/GenBank/DDBJ whole genome shotgun (WGS) entry which is preliminary data.</text>
</comment>
<dbReference type="SMART" id="SM00530">
    <property type="entry name" value="HTH_XRE"/>
    <property type="match status" value="1"/>
</dbReference>
<dbReference type="InterPro" id="IPR010982">
    <property type="entry name" value="Lambda_DNA-bd_dom_sf"/>
</dbReference>
<dbReference type="CDD" id="cd00093">
    <property type="entry name" value="HTH_XRE"/>
    <property type="match status" value="1"/>
</dbReference>
<dbReference type="SUPFAM" id="SSF47413">
    <property type="entry name" value="lambda repressor-like DNA-binding domains"/>
    <property type="match status" value="1"/>
</dbReference>
<dbReference type="Gene3D" id="1.10.260.40">
    <property type="entry name" value="lambda repressor-like DNA-binding domains"/>
    <property type="match status" value="1"/>
</dbReference>
<name>A0ABT4GTX8_PAEAL</name>